<keyword evidence="1" id="KW-0812">Transmembrane</keyword>
<protein>
    <recommendedName>
        <fullName evidence="4">CARDB domain-containing protein</fullName>
    </recommendedName>
</protein>
<sequence length="388" mass="43373">MFRLRKLSFCITLIFLSSLFLTNFFVISTKASIDKTNNILVKPAFMDLGRVGNNSLSVTASVTNEGDENTFTANVDGNGKEFVSFDPQSFELKKGETKEVKVNINNSDKLPIGPYDYSVTFLKKSNNDNFLSTTTSNSLRIKFIKEGIDVASIRVTDVNKPAPANFYIIFANFKSTEETINSTVSIVSKEDGKEMANFNENINMKPYPDNGFYGIMKFDWETKEVEMGDYIVKYKAIKADGTVLEGEKPFSVGELKGNLTSIDIKDTYKGENLKISAKVSNVGNLKLPTTFNVVIKNTDGEEVFKDEKSVTIDPGNEENLVSEWSTNDAKVGEYVAEYKVKMGDEVISNSVTFKVLNSYTLHIIIGIILIILLIIFIIIAQKKHKKEE</sequence>
<dbReference type="Gene3D" id="2.60.40.10">
    <property type="entry name" value="Immunoglobulins"/>
    <property type="match status" value="1"/>
</dbReference>
<proteinExistence type="predicted"/>
<gene>
    <name evidence="2" type="ORF">H9661_07855</name>
</gene>
<keyword evidence="1" id="KW-1133">Transmembrane helix</keyword>
<reference evidence="2 3" key="1">
    <citation type="submission" date="2020-08" db="EMBL/GenBank/DDBJ databases">
        <title>A Genomic Blueprint of the Chicken Gut Microbiome.</title>
        <authorList>
            <person name="Gilroy R."/>
            <person name="Ravi A."/>
            <person name="Getino M."/>
            <person name="Pursley I."/>
            <person name="Horton D.L."/>
            <person name="Alikhan N.-F."/>
            <person name="Baker D."/>
            <person name="Gharbi K."/>
            <person name="Hall N."/>
            <person name="Watson M."/>
            <person name="Adriaenssens E.M."/>
            <person name="Foster-Nyarko E."/>
            <person name="Jarju S."/>
            <person name="Secka A."/>
            <person name="Antonio M."/>
            <person name="Oren A."/>
            <person name="Chaudhuri R."/>
            <person name="La Ragione R.M."/>
            <person name="Hildebrand F."/>
            <person name="Pallen M.J."/>
        </authorList>
    </citation>
    <scope>NUCLEOTIDE SEQUENCE [LARGE SCALE GENOMIC DNA]</scope>
    <source>
        <strain evidence="2 3">Sa3CVN1</strain>
    </source>
</reference>
<dbReference type="RefSeq" id="WP_143316126.1">
    <property type="nucleotide sequence ID" value="NZ_JACSRA010000010.1"/>
</dbReference>
<dbReference type="InterPro" id="IPR013783">
    <property type="entry name" value="Ig-like_fold"/>
</dbReference>
<feature type="transmembrane region" description="Helical" evidence="1">
    <location>
        <begin position="359"/>
        <end position="380"/>
    </location>
</feature>
<evidence type="ECO:0008006" key="4">
    <source>
        <dbReference type="Google" id="ProtNLM"/>
    </source>
</evidence>
<organism evidence="2 3">
    <name type="scientific">Clostridium cibarium</name>
    <dbReference type="NCBI Taxonomy" id="2762247"/>
    <lineage>
        <taxon>Bacteria</taxon>
        <taxon>Bacillati</taxon>
        <taxon>Bacillota</taxon>
        <taxon>Clostridia</taxon>
        <taxon>Eubacteriales</taxon>
        <taxon>Clostridiaceae</taxon>
        <taxon>Clostridium</taxon>
    </lineage>
</organism>
<evidence type="ECO:0000313" key="2">
    <source>
        <dbReference type="EMBL" id="MBD7911265.1"/>
    </source>
</evidence>
<comment type="caution">
    <text evidence="2">The sequence shown here is derived from an EMBL/GenBank/DDBJ whole genome shotgun (WGS) entry which is preliminary data.</text>
</comment>
<evidence type="ECO:0000313" key="3">
    <source>
        <dbReference type="Proteomes" id="UP000627781"/>
    </source>
</evidence>
<evidence type="ECO:0000256" key="1">
    <source>
        <dbReference type="SAM" id="Phobius"/>
    </source>
</evidence>
<name>A0ABR8PSW1_9CLOT</name>
<keyword evidence="1" id="KW-0472">Membrane</keyword>
<dbReference type="Proteomes" id="UP000627781">
    <property type="component" value="Unassembled WGS sequence"/>
</dbReference>
<accession>A0ABR8PSW1</accession>
<keyword evidence="3" id="KW-1185">Reference proteome</keyword>
<dbReference type="EMBL" id="JACSRA010000010">
    <property type="protein sequence ID" value="MBD7911265.1"/>
    <property type="molecule type" value="Genomic_DNA"/>
</dbReference>